<reference evidence="9" key="1">
    <citation type="journal article" date="2021" name="PeerJ">
        <title>Extensive microbial diversity within the chicken gut microbiome revealed by metagenomics and culture.</title>
        <authorList>
            <person name="Gilroy R."/>
            <person name="Ravi A."/>
            <person name="Getino M."/>
            <person name="Pursley I."/>
            <person name="Horton D.L."/>
            <person name="Alikhan N.F."/>
            <person name="Baker D."/>
            <person name="Gharbi K."/>
            <person name="Hall N."/>
            <person name="Watson M."/>
            <person name="Adriaenssens E.M."/>
            <person name="Foster-Nyarko E."/>
            <person name="Jarju S."/>
            <person name="Secka A."/>
            <person name="Antonio M."/>
            <person name="Oren A."/>
            <person name="Chaudhuri R.R."/>
            <person name="La Ragione R."/>
            <person name="Hildebrand F."/>
            <person name="Pallen M.J."/>
        </authorList>
    </citation>
    <scope>NUCLEOTIDE SEQUENCE</scope>
    <source>
        <strain evidence="9">ChiBcolR7-4860</strain>
    </source>
</reference>
<feature type="domain" description="SpaA-like prealbumin fold" evidence="8">
    <location>
        <begin position="4207"/>
        <end position="4296"/>
    </location>
</feature>
<accession>A0A921IY86</accession>
<feature type="domain" description="CNA-B" evidence="7">
    <location>
        <begin position="1911"/>
        <end position="1952"/>
    </location>
</feature>
<comment type="similarity">
    <text evidence="1">Belongs to the serine-aspartate repeat-containing protein (SDr) family.</text>
</comment>
<feature type="domain" description="SpaA-like prealbumin fold" evidence="8">
    <location>
        <begin position="3518"/>
        <end position="3602"/>
    </location>
</feature>
<dbReference type="RefSeq" id="WP_278710620.1">
    <property type="nucleotide sequence ID" value="NZ_DYUX01000001.1"/>
</dbReference>
<dbReference type="InterPro" id="IPR008454">
    <property type="entry name" value="Collagen-bd_Cna-like_B-typ_dom"/>
</dbReference>
<gene>
    <name evidence="9" type="ORF">K8U73_00395</name>
</gene>
<feature type="domain" description="SpaA-like prealbumin fold" evidence="8">
    <location>
        <begin position="4322"/>
        <end position="4407"/>
    </location>
</feature>
<dbReference type="PANTHER" id="PTHR36108">
    <property type="entry name" value="COLOSSIN-B-RELATED"/>
    <property type="match status" value="1"/>
</dbReference>
<evidence type="ECO:0000259" key="7">
    <source>
        <dbReference type="Pfam" id="PF05738"/>
    </source>
</evidence>
<feature type="domain" description="SpaA-like prealbumin fold" evidence="8">
    <location>
        <begin position="4558"/>
        <end position="4647"/>
    </location>
</feature>
<feature type="region of interest" description="Disordered" evidence="4">
    <location>
        <begin position="41"/>
        <end position="114"/>
    </location>
</feature>
<feature type="domain" description="SpaA-like prealbumin fold" evidence="8">
    <location>
        <begin position="3037"/>
        <end position="3127"/>
    </location>
</feature>
<evidence type="ECO:0000313" key="9">
    <source>
        <dbReference type="EMBL" id="HJG40853.1"/>
    </source>
</evidence>
<evidence type="ECO:0000256" key="6">
    <source>
        <dbReference type="SAM" id="SignalP"/>
    </source>
</evidence>
<dbReference type="Pfam" id="PF05738">
    <property type="entry name" value="Cna_B"/>
    <property type="match status" value="2"/>
</dbReference>
<dbReference type="InterPro" id="IPR041033">
    <property type="entry name" value="SpaA_PFL_dom_1"/>
</dbReference>
<feature type="chain" id="PRO_5037272962" evidence="6">
    <location>
        <begin position="25"/>
        <end position="4959"/>
    </location>
</feature>
<feature type="domain" description="SpaA-like prealbumin fold" evidence="8">
    <location>
        <begin position="3744"/>
        <end position="3827"/>
    </location>
</feature>
<feature type="domain" description="SpaA-like prealbumin fold" evidence="8">
    <location>
        <begin position="3968"/>
        <end position="4064"/>
    </location>
</feature>
<feature type="domain" description="SpaA-like prealbumin fold" evidence="8">
    <location>
        <begin position="4448"/>
        <end position="4535"/>
    </location>
</feature>
<sequence length="4959" mass="529537">MKKLRSLVAAVVAVACLYTPTAAADPLSVELNALDSTIQVDGMAGNQPDGDAADGDQPDDNGVVESDGGALTSGSGEPTVESEGADTVPEGADATPGEGDGAADDGPTADTPQAVDWTNAVDNLRLSTQGLTITPSVPADGETDADIAGTSVIPEGLNGSGVSRGAALGGLAESQPEQQAKEGAAQLPDAIDATLNLTFTLNAAAGDGRTDGSGLGTIVAGDHFSVPMPEGLATADEGSALDVFARDTDGNTTTVRVAEAKASDGVLTVTFTEPADAQAREAVTASIDVPVTLDAALVQDEVSTIEWTVRTMEDAEGNRQPETLTIDVPAKADVLKTLGLTVVEPETEAEDEETDDSEDKQGEDAEHGTEDESAANGLAATAEPLALPEPEVTYALGNMNGTPQHPYQIVWCDNNSGVRPAIDALKNGYILQYSLDGGKTKTFKNLTNTNSGTLTADAKEHFHLSSNTVDWSKVNVEQTATNTWTLTNASGLPTNVNVTTKTPVDADGDGEQDFNADGTPAWDTTTKSVYPQDIVWQIVDANFADAAKPNNAPTGYISGENDSKVNADGVFTRYFMLTTEVTFTIQGKIGEDSLQKLIETLDKDLRFSALIDNKQVSEEGPDGKPVDRYDTLSEMTERSPGLTISSPDPETGNITVKGDMPAYDENGYPIVYYIHYTGEQSGADYYQATYDNSESANHGSANDCVYSGGTMTLRHAGTTSFTATKDWLDGASNAKHPETTFTLWRYTPTRDKDGYLNASQVQLAALKDATNPNPGSSQINATSYVSITVESSNEDTVDLGKLLREKYGDTALNELPKYDPDGYPYVYCLREEGAPAGYEIVFGDYVNGTFTDTEPSYQGTVDKDNDGELDWNYDVTGRDRPANNPFVYNDGTISNRRTGTVPTQVTKTWEIAAFQDQLQQVQVTLQAQSRRRYQEESQWQNVSGENAKQTLTGWYAESLTQTVEQTFPKYDEAGYELEYRWLETGVALGDQQTNFQLDETTGDGTFTLTLTDAEGNPEALEFTSERETDADGNVIITNSFLNETDETVIKLWKQPDGGYAQALPDASEYEAAGIPTDGVDFTGEVTVGLYQDGKPVGEYTLDGETEGQPTAITELALPEGFEERPTWQETEAYKLEFEHLPKYTDGGVRHTYLVLEEPVTGWDTDRTYDAETRTTTITNDIGPGESSDIRISKQWIDGDDASHRVDVVVQLRARHPVHSQAVNEDTAEYLYSYDTGEVVPAWVPGMEGLQEEIQIGFDDRWFQEVEVPMGGLTWKDFVIEEIALVDTKNTPDTADDVRTHVVNYIEAQSATEYTGQGWLTSGWDASSDTERVATDQHVYEVTTTDENGEPAHNADLDSLEVTNRRLGLFDLTVTKHWSDSDADPATRPDAQISVSSPEYPNAFRMTDGKVYVSISRNVLPVVDKDGNQLTDANAKVEDGVLTVSIDKSETDSEYTFFGLPKYDANGTMVHYEVEESWVGSRGEYSFSSEVGAYNIGPQHYHDSQTVKLDNTRGATRLVKFHKIWNDRYVNDELNQRPDIYLTLYRVTRTVDDGGNEQFGEPEAVDGYIRWLWQGEGTDESGGTDASYNQMATIEGLAKYDAEGNEYVYYATEDMAADGDALDYVDVRFDYSTIKSAQQQAEVKIGGAGAIKIDAAAGDNPEENGVGWAIHEDGTFINTVQNVLIANGTKLWENVPGITSQGDLPEITIYLQQRLVGTSSWPEMKNPRKDEATGEWVFDQGTIAQTSHITMTTNNQYTYTLTHEGINGAEPAKEEGAVLQRYDDEGNLYEYRAIEVVWGLLGQPGGFTKEDIENIDFAAEESELLGDIYTVQHGETGSFLIRNIYDSAKGNLSVKKFFTGRAQGDEYPTTTFDVYRYYNTTDDTGAPVPSRSERVATKTFTNKDIQELVGENADGNGSFEYTFENLDIYAPDGSYWQYYVVEHDINGYTTTVNVGNVTGADGVKGQDANTGVAAGEHTADIESPVLNLENGTPIKNDETPDVTFKNDYEEGSGEVKGRKTWEDYNDLFGVRPSVKEFAKTLTFTRKAGDMTEEVEHQTNDKDGHDYFTIEEVENADKTVSYEFSLKNVEEYAPNGIAWTYTVTEKLSDDTLKSYEMTKSTGTVVSTNTGGAMTLTNSLFGQANVEKKWDPAEDEYGLQPDSVTVALQVNLTKHGATGETDDWQEAVRELSEIRGITGTTAEDNAIIAVKIFDEKVLSAGNGWKGSWSDLPTQVKGADGTLYDIEYRAVETKIGDVAVTPPTGNAAVSGQGNAYGIVSSYRPSQETTYPSTGDATHVGTTIITNTLVPVSISATKTWNADLGNAWNTRPVTNGNWSVTYLLQRRDDGGKSWEWVLKYDTTHEESENLFDEDIVSETITGNVDSNTVTVTWKDLPAQSDAGKAYQYRVVERVPGGYDVLTSNNTGAESLKNADGTDYTETVNGVTYRYYVVSSSAATQDKPATQTFTNTLRTVDLQGTKLWNDYGTGFASQLDTDDMPKLTLKRKAGDNGTEETVKYITSEDGKVTSTDAQPTWTKNKDGSFTFTYVDLPAANKNDVPYTYWAVEQGGASDGYYPLYGTNNAAAPSGASGTTASGDKQTNETITNTATRFTLDKVSEKDNGELKSIQLAVFGNGTDNKNRVYAVWVRDANGLVDSWVNPAGAAYDSLKADGSDVIDTAKLADAGFTKMTDLSNSGGTDNRGAIIGLVAGAYRVVETGDAPENHATAKDVAFTLNTNGSIAVSGSTVQPAAPDAAPAVAVSMVDPLFRGHVTLKKMANDQTTNPVGDESPLAGAVFSLYHDKTDNGVSDDDSLVAEGLTTDANGTWTSWNSSAKIDTKSDIYDATYRDTLGDGLIPGTYYFIETSAPSTVYDPGNWKSTPIDFEIKHEDTYHAYAPVKPQTVPEVDADNALFRAKLTLTKFDAFVDEYLPNDSDGLANVTFKLEYDEAGDGTYESSENLTTGTDGTLTMNIVKKGHYRLTETTPMGYEGKLVATFEIGNEDYNQTYNLNTEDGQKAVSFTEVDGSVTVVADVGVPNERILGSVTLTKTDNSSSELMDGVTFKLEREVANDQWEQVTSQTFETGKQYTLSDDNKIATEVTPAQGDPKGKITVSNLWWGTYRFTEVQGLDGYLEGHDNGDVRSNEFTIDARNGAASTNLSVAVTNTPTKLQVQKVDANGDPLKVAGAVFEVKPVGGSSFVDDSKQSLTMTTDANGVAKLDEAQLFLGNSYTLQETAAPEGYKKLPDTIEFTVNTGTEQGKPAGSITITKGATGFAADGANGIQLNVQNDPIELQLAKVDANGDAVSSVKFQLTAEGYATTEHTTDTSGNIVINTGLKAGVQYTLTEVSVPGGYTYLDPFTFKFDEYGKISAVTPVDGWSVAGNQLSVTATNEFTDLTIQKYSNETDPADRAPLAGAEFTVTPVEGSAFVDGSASKTLTTKMNADNTIASDALVGQLIVGDSYTIEETKAPAGYTKIDGTMTVTVQNDGSLKIADGTTAPTDFVISQNGTISVFTGDVTNTPTEMSLAKIDASTNAAVKGAQFSLSGVFANGATVQTLNVTSEDGRIALDKALLIADGTTKYTLTETSAPAGYETLPALEFTVAENGTITPVNPVAGWSVSNDGITITAADTPVEITLIKNGDDGATNLNGAVFYLYEGNTVTDTPYRTITTQNGSATIDYLTAGQTYTLIEHTAPAGYELMTEPVTFTVGTDGKIAFTNETAAANAGYAQSHDDATGVVTITATDHPVEIDLVKNGSDNKSNLNGAAFEVYAGESATGTPVATATTVNGTLSFDKLTANATYTLREKTAPAGYELMADVVFTVDAHGSVSFKDADAAKAAGYSVGEENGVVTITAIDQLIEITLNKEDLGDNVLSGAEFTLEGKFSDTQDASKTLALEGTSLTFSGLIAGEEYTLTETKAPEGYELAGSFAFTVNADGTIVLADDQQAAANGAEGYQIEDDNIAITAQDAPIEVELKKQAEGENGKALSSAVFKVTPAEGSSFVNEDLNASGVTLTASAADGTIDTSALDAQLIAGNSYVIEEVTPPAGYEKITGTLTFAVDADGKISAVANVTNDSAFAIDTANDVMTITATDNPVEVTLNKVGTNSAKLDATFTLKGTFASENMDGTVEAAESTRTIDVHDGTVTLDRLVVGNTYVLQETTSQAGYEVITGTFTFTVNENGTITPAAEGNDTAYAVTGDNIAIMATNTPVQITVTKVDEQGDNLPGAEFTLTGDMAKADGTIEADHTWTVKPGTDPATIDGLIVTNGNDHHEYTLTEIKAPAGYEKLGSITFTINPDGTIAGTGTGYTVDGNGINITAQDTAIKARLMKTDENNQPQAGATFAIEPAAGSVFADGKTDPVEFTTGEGGVIDLTDAWLVGGNTYTITEVTAPNGYELAGTVTFKVNENGTIDLIDADGKPVAAITETDGSGSYLASADNGVAVITATNSPIAVQMVKQSDGTPLAGATFELTPADGFTFADGSTEAQTITIESTSGATALTNLTANMTYILKETVPPAGYELNETEFTFTVAADGTIVSAEADGYTVSGSEIITITVNDEPIEVTLTKRNADGAALDGAEFTLHGMFANADGTPSGTVADRTVVVENGTVALEGLIADQQYTLTETKAPEGYRVNTGTLTFTVNTDGTLTEVEPAESYAIDADTATAITVIDQPTELDLTKLAADGTPLAGAEFTLAPDTEHDADSRFVSDRSSIDLVIGEDGTVPTITGELIAGHAYVLTETKAPDGYALITEPLHFTVGPKGRAATLTAGTELPKGYTIGGNKEAGTIALTAVDQPIELTLKKVNEDGDALAGAEFTLSGRFADGTTQQILTTGADGTVALPLIIGGERYVLEETKAPEGYVLPAERYTFTVGVDGVIRVQQNPLAALLPGDKTFSLSQDGLTITVVNEREPVVAITGSDVTSVGFIGFGLLLIGATIAMQRRTRMAQVAGNGKPARGRHRR</sequence>
<evidence type="ECO:0000256" key="2">
    <source>
        <dbReference type="ARBA" id="ARBA00022525"/>
    </source>
</evidence>
<feature type="domain" description="SpaA-like prealbumin fold" evidence="8">
    <location>
        <begin position="4796"/>
        <end position="4878"/>
    </location>
</feature>
<feature type="domain" description="SpaA-like prealbumin fold" evidence="8">
    <location>
        <begin position="4672"/>
        <end position="4765"/>
    </location>
</feature>
<dbReference type="SUPFAM" id="SSF49478">
    <property type="entry name" value="Cna protein B-type domain"/>
    <property type="match status" value="1"/>
</dbReference>
<feature type="region of interest" description="Disordered" evidence="4">
    <location>
        <begin position="339"/>
        <end position="374"/>
    </location>
</feature>
<protein>
    <submittedName>
        <fullName evidence="9">Cna B-type domain-containing protein</fullName>
    </submittedName>
</protein>
<dbReference type="Proteomes" id="UP000786560">
    <property type="component" value="Unassembled WGS sequence"/>
</dbReference>
<dbReference type="InterPro" id="IPR013783">
    <property type="entry name" value="Ig-like_fold"/>
</dbReference>
<keyword evidence="5" id="KW-0812">Transmembrane</keyword>
<evidence type="ECO:0000256" key="3">
    <source>
        <dbReference type="ARBA" id="ARBA00022729"/>
    </source>
</evidence>
<feature type="domain" description="SpaA-like prealbumin fold" evidence="8">
    <location>
        <begin position="3287"/>
        <end position="3363"/>
    </location>
</feature>
<dbReference type="Gene3D" id="2.60.40.10">
    <property type="entry name" value="Immunoglobulins"/>
    <property type="match status" value="19"/>
</dbReference>
<dbReference type="Gene3D" id="2.60.40.1140">
    <property type="entry name" value="Collagen-binding surface protein Cna, B-type domain"/>
    <property type="match status" value="7"/>
</dbReference>
<feature type="compositionally biased region" description="Acidic residues" evidence="4">
    <location>
        <begin position="345"/>
        <end position="358"/>
    </location>
</feature>
<comment type="caution">
    <text evidence="9">The sequence shown here is derived from an EMBL/GenBank/DDBJ whole genome shotgun (WGS) entry which is preliminary data.</text>
</comment>
<dbReference type="PROSITE" id="PS51257">
    <property type="entry name" value="PROKAR_LIPOPROTEIN"/>
    <property type="match status" value="1"/>
</dbReference>
<dbReference type="PANTHER" id="PTHR36108:SF13">
    <property type="entry name" value="COLOSSIN-B-RELATED"/>
    <property type="match status" value="1"/>
</dbReference>
<dbReference type="Pfam" id="PF17802">
    <property type="entry name" value="SpaA"/>
    <property type="match status" value="17"/>
</dbReference>
<keyword evidence="5" id="KW-0472">Membrane</keyword>
<evidence type="ECO:0000259" key="8">
    <source>
        <dbReference type="Pfam" id="PF17802"/>
    </source>
</evidence>
<evidence type="ECO:0000313" key="10">
    <source>
        <dbReference type="Proteomes" id="UP000786560"/>
    </source>
</evidence>
<keyword evidence="5" id="KW-1133">Transmembrane helix</keyword>
<feature type="domain" description="SpaA-like prealbumin fold" evidence="8">
    <location>
        <begin position="3628"/>
        <end position="3714"/>
    </location>
</feature>
<feature type="domain" description="SpaA-like prealbumin fold" evidence="8">
    <location>
        <begin position="3855"/>
        <end position="3936"/>
    </location>
</feature>
<evidence type="ECO:0000256" key="1">
    <source>
        <dbReference type="ARBA" id="ARBA00007257"/>
    </source>
</evidence>
<feature type="transmembrane region" description="Helical" evidence="5">
    <location>
        <begin position="4918"/>
        <end position="4937"/>
    </location>
</feature>
<keyword evidence="3 6" id="KW-0732">Signal</keyword>
<feature type="domain" description="SpaA-like prealbumin fold" evidence="8">
    <location>
        <begin position="2928"/>
        <end position="3004"/>
    </location>
</feature>
<feature type="signal peptide" evidence="6">
    <location>
        <begin position="1"/>
        <end position="24"/>
    </location>
</feature>
<keyword evidence="2" id="KW-0964">Secreted</keyword>
<feature type="compositionally biased region" description="Basic and acidic residues" evidence="4">
    <location>
        <begin position="359"/>
        <end position="370"/>
    </location>
</feature>
<evidence type="ECO:0000256" key="5">
    <source>
        <dbReference type="SAM" id="Phobius"/>
    </source>
</evidence>
<evidence type="ECO:0000256" key="4">
    <source>
        <dbReference type="SAM" id="MobiDB-lite"/>
    </source>
</evidence>
<feature type="domain" description="SpaA-like prealbumin fold" evidence="8">
    <location>
        <begin position="4092"/>
        <end position="4180"/>
    </location>
</feature>
<dbReference type="GO" id="GO:0005975">
    <property type="term" value="P:carbohydrate metabolic process"/>
    <property type="evidence" value="ECO:0007669"/>
    <property type="project" value="UniProtKB-ARBA"/>
</dbReference>
<feature type="domain" description="CNA-B" evidence="7">
    <location>
        <begin position="1125"/>
        <end position="1179"/>
    </location>
</feature>
<feature type="domain" description="SpaA-like prealbumin fold" evidence="8">
    <location>
        <begin position="3163"/>
        <end position="3249"/>
    </location>
</feature>
<name>A0A921IY86_9BIFI</name>
<feature type="domain" description="SpaA-like prealbumin fold" evidence="8">
    <location>
        <begin position="3398"/>
        <end position="3486"/>
    </location>
</feature>
<dbReference type="EMBL" id="DYUX01000001">
    <property type="protein sequence ID" value="HJG40853.1"/>
    <property type="molecule type" value="Genomic_DNA"/>
</dbReference>
<reference evidence="9" key="2">
    <citation type="submission" date="2021-09" db="EMBL/GenBank/DDBJ databases">
        <authorList>
            <person name="Gilroy R."/>
        </authorList>
    </citation>
    <scope>NUCLEOTIDE SEQUENCE</scope>
    <source>
        <strain evidence="9">ChiBcolR7-4860</strain>
    </source>
</reference>
<proteinExistence type="inferred from homology"/>
<organism evidence="9 10">
    <name type="scientific">Bifidobacterium pullorum subsp. gallinarum</name>
    <dbReference type="NCBI Taxonomy" id="78344"/>
    <lineage>
        <taxon>Bacteria</taxon>
        <taxon>Bacillati</taxon>
        <taxon>Actinomycetota</taxon>
        <taxon>Actinomycetes</taxon>
        <taxon>Bifidobacteriales</taxon>
        <taxon>Bifidobacteriaceae</taxon>
        <taxon>Bifidobacterium</taxon>
    </lineage>
</organism>